<keyword evidence="9 17" id="KW-0328">Glycosyltransferase</keyword>
<dbReference type="InterPro" id="IPR029057">
    <property type="entry name" value="PRTase-like"/>
</dbReference>
<keyword evidence="10 17" id="KW-0808">Transferase</keyword>
<dbReference type="Pfam" id="PF00156">
    <property type="entry name" value="Pribosyltran"/>
    <property type="match status" value="1"/>
</dbReference>
<dbReference type="PANTHER" id="PTHR43340">
    <property type="entry name" value="HYPOXANTHINE-GUANINE PHOSPHORIBOSYLTRANSFERASE"/>
    <property type="match status" value="1"/>
</dbReference>
<comment type="similarity">
    <text evidence="5 17">Belongs to the purine/pyrimidine phosphoribosyltransferase family.</text>
</comment>
<dbReference type="Proteomes" id="UP000670925">
    <property type="component" value="Unassembled WGS sequence"/>
</dbReference>
<comment type="function">
    <text evidence="2">Purine salvage pathway enzyme which catalyzes the transfer of the ribosyl-5-phosphate group from 5-phospho-alpha-D-ribose 1-diphosphate (PRPP) to the N9 position of hypoxanthine to yield IMP (inosine 5'-monophosphate). To a lesser extent, can also act on guanine leading to GMP, but shows a highly less efficient activity with xanthine.</text>
</comment>
<dbReference type="GO" id="GO:0032263">
    <property type="term" value="P:GMP salvage"/>
    <property type="evidence" value="ECO:0007669"/>
    <property type="project" value="TreeGrafter"/>
</dbReference>
<keyword evidence="12 17" id="KW-0660">Purine salvage</keyword>
<dbReference type="AlphaFoldDB" id="A0AAW4J8Y1"/>
<keyword evidence="13 17" id="KW-0547">Nucleotide-binding</keyword>
<comment type="pathway">
    <text evidence="4 17">Purine metabolism; IMP biosynthesis via salvage pathway; IMP from hypoxanthine: step 1/1.</text>
</comment>
<evidence type="ECO:0000256" key="3">
    <source>
        <dbReference type="ARBA" id="ARBA00004496"/>
    </source>
</evidence>
<dbReference type="SUPFAM" id="SSF53271">
    <property type="entry name" value="PRTase-like"/>
    <property type="match status" value="1"/>
</dbReference>
<dbReference type="GO" id="GO:0005829">
    <property type="term" value="C:cytosol"/>
    <property type="evidence" value="ECO:0007669"/>
    <property type="project" value="TreeGrafter"/>
</dbReference>
<dbReference type="GO" id="GO:0006178">
    <property type="term" value="P:guanine salvage"/>
    <property type="evidence" value="ECO:0007669"/>
    <property type="project" value="TreeGrafter"/>
</dbReference>
<keyword evidence="8 17" id="KW-0963">Cytoplasm</keyword>
<dbReference type="RefSeq" id="WP_208464738.1">
    <property type="nucleotide sequence ID" value="NZ_JAGFOT010000017.1"/>
</dbReference>
<evidence type="ECO:0000256" key="8">
    <source>
        <dbReference type="ARBA" id="ARBA00022490"/>
    </source>
</evidence>
<reference evidence="19" key="1">
    <citation type="submission" date="2021-03" db="EMBL/GenBank/DDBJ databases">
        <title>Acinetobacter spp. whole-genome sequenced from Terengganu.</title>
        <authorList>
            <person name="Mohd Rani F."/>
        </authorList>
    </citation>
    <scope>NUCLEOTIDE SEQUENCE</scope>
    <source>
        <strain evidence="19">AC1502</strain>
    </source>
</reference>
<evidence type="ECO:0000313" key="19">
    <source>
        <dbReference type="EMBL" id="MBO3659312.1"/>
    </source>
</evidence>
<dbReference type="GO" id="GO:0000287">
    <property type="term" value="F:magnesium ion binding"/>
    <property type="evidence" value="ECO:0007669"/>
    <property type="project" value="TreeGrafter"/>
</dbReference>
<organism evidence="19 20">
    <name type="scientific">Acinetobacter haemolyticus</name>
    <dbReference type="NCBI Taxonomy" id="29430"/>
    <lineage>
        <taxon>Bacteria</taxon>
        <taxon>Pseudomonadati</taxon>
        <taxon>Pseudomonadota</taxon>
        <taxon>Gammaproteobacteria</taxon>
        <taxon>Moraxellales</taxon>
        <taxon>Moraxellaceae</taxon>
        <taxon>Acinetobacter</taxon>
    </lineage>
</organism>
<comment type="catalytic activity">
    <reaction evidence="15">
        <text>GMP + diphosphate = guanine + 5-phospho-alpha-D-ribose 1-diphosphate</text>
        <dbReference type="Rhea" id="RHEA:25424"/>
        <dbReference type="ChEBI" id="CHEBI:16235"/>
        <dbReference type="ChEBI" id="CHEBI:33019"/>
        <dbReference type="ChEBI" id="CHEBI:58017"/>
        <dbReference type="ChEBI" id="CHEBI:58115"/>
        <dbReference type="EC" id="2.4.2.8"/>
    </reaction>
    <physiologicalReaction direction="right-to-left" evidence="15">
        <dbReference type="Rhea" id="RHEA:25426"/>
    </physiologicalReaction>
</comment>
<evidence type="ECO:0000256" key="6">
    <source>
        <dbReference type="ARBA" id="ARBA00011895"/>
    </source>
</evidence>
<evidence type="ECO:0000256" key="10">
    <source>
        <dbReference type="ARBA" id="ARBA00022679"/>
    </source>
</evidence>
<dbReference type="PANTHER" id="PTHR43340:SF1">
    <property type="entry name" value="HYPOXANTHINE PHOSPHORIBOSYLTRANSFERASE"/>
    <property type="match status" value="1"/>
</dbReference>
<keyword evidence="11 17" id="KW-0479">Metal-binding</keyword>
<comment type="catalytic activity">
    <reaction evidence="16">
        <text>IMP + diphosphate = hypoxanthine + 5-phospho-alpha-D-ribose 1-diphosphate</text>
        <dbReference type="Rhea" id="RHEA:17973"/>
        <dbReference type="ChEBI" id="CHEBI:17368"/>
        <dbReference type="ChEBI" id="CHEBI:33019"/>
        <dbReference type="ChEBI" id="CHEBI:58017"/>
        <dbReference type="ChEBI" id="CHEBI:58053"/>
        <dbReference type="EC" id="2.4.2.8"/>
    </reaction>
    <physiologicalReaction direction="right-to-left" evidence="16">
        <dbReference type="Rhea" id="RHEA:17975"/>
    </physiologicalReaction>
</comment>
<dbReference type="InterPro" id="IPR005904">
    <property type="entry name" value="Hxn_phspho_trans"/>
</dbReference>
<dbReference type="EMBL" id="JAGFOT010000017">
    <property type="protein sequence ID" value="MBO3659312.1"/>
    <property type="molecule type" value="Genomic_DNA"/>
</dbReference>
<dbReference type="GO" id="GO:0046100">
    <property type="term" value="P:hypoxanthine metabolic process"/>
    <property type="evidence" value="ECO:0007669"/>
    <property type="project" value="TreeGrafter"/>
</dbReference>
<gene>
    <name evidence="19" type="primary">hpt</name>
    <name evidence="19" type="ORF">J5N55_14635</name>
</gene>
<evidence type="ECO:0000259" key="18">
    <source>
        <dbReference type="Pfam" id="PF00156"/>
    </source>
</evidence>
<dbReference type="GO" id="GO:0006166">
    <property type="term" value="P:purine ribonucleoside salvage"/>
    <property type="evidence" value="ECO:0007669"/>
    <property type="project" value="UniProtKB-KW"/>
</dbReference>
<evidence type="ECO:0000256" key="11">
    <source>
        <dbReference type="ARBA" id="ARBA00022723"/>
    </source>
</evidence>
<dbReference type="EC" id="2.4.2.8" evidence="6 17"/>
<dbReference type="Gene3D" id="3.40.50.2020">
    <property type="match status" value="1"/>
</dbReference>
<evidence type="ECO:0000256" key="17">
    <source>
        <dbReference type="RuleBase" id="RU364099"/>
    </source>
</evidence>
<evidence type="ECO:0000313" key="20">
    <source>
        <dbReference type="Proteomes" id="UP000670925"/>
    </source>
</evidence>
<name>A0AAW4J8Y1_ACIHA</name>
<evidence type="ECO:0000256" key="9">
    <source>
        <dbReference type="ARBA" id="ARBA00022676"/>
    </source>
</evidence>
<evidence type="ECO:0000256" key="12">
    <source>
        <dbReference type="ARBA" id="ARBA00022726"/>
    </source>
</evidence>
<evidence type="ECO:0000256" key="2">
    <source>
        <dbReference type="ARBA" id="ARBA00003637"/>
    </source>
</evidence>
<proteinExistence type="inferred from homology"/>
<protein>
    <recommendedName>
        <fullName evidence="7 17">Hypoxanthine phosphoribosyltransferase</fullName>
        <ecNumber evidence="6 17">2.4.2.8</ecNumber>
    </recommendedName>
</protein>
<evidence type="ECO:0000256" key="5">
    <source>
        <dbReference type="ARBA" id="ARBA00008391"/>
    </source>
</evidence>
<evidence type="ECO:0000256" key="1">
    <source>
        <dbReference type="ARBA" id="ARBA00001946"/>
    </source>
</evidence>
<dbReference type="NCBIfam" id="TIGR01203">
    <property type="entry name" value="HGPRTase"/>
    <property type="match status" value="1"/>
</dbReference>
<feature type="domain" description="Phosphoribosyltransferase" evidence="18">
    <location>
        <begin position="16"/>
        <end position="162"/>
    </location>
</feature>
<comment type="cofactor">
    <cofactor evidence="1 17">
        <name>Mg(2+)</name>
        <dbReference type="ChEBI" id="CHEBI:18420"/>
    </cofactor>
</comment>
<comment type="subcellular location">
    <subcellularLocation>
        <location evidence="3 17">Cytoplasm</location>
    </subcellularLocation>
</comment>
<evidence type="ECO:0000256" key="14">
    <source>
        <dbReference type="ARBA" id="ARBA00022842"/>
    </source>
</evidence>
<dbReference type="GO" id="GO:0004422">
    <property type="term" value="F:hypoxanthine phosphoribosyltransferase activity"/>
    <property type="evidence" value="ECO:0007669"/>
    <property type="project" value="InterPro"/>
</dbReference>
<accession>A0AAW4J8Y1</accession>
<evidence type="ECO:0000256" key="15">
    <source>
        <dbReference type="ARBA" id="ARBA00048811"/>
    </source>
</evidence>
<comment type="caution">
    <text evidence="19">The sequence shown here is derived from an EMBL/GenBank/DDBJ whole genome shotgun (WGS) entry which is preliminary data.</text>
</comment>
<sequence length="180" mass="20666">MNTLNEEINLLFTENEIKCRIKEISSSLNQTYANSDNIVVIGVMSGAINFTVDLAKELDYPIVMDWISISSYREGDRQGELLLLKDIEVDVEDKHLIVVEDILDTGRTLNFIKDLLIARNPKSLRFCVLLNKVGTQKIPFSPDYVGFHLNDVHWVGGYGIDFKQRYRNLKNIYKINISPK</sequence>
<keyword evidence="14 17" id="KW-0460">Magnesium</keyword>
<evidence type="ECO:0000256" key="16">
    <source>
        <dbReference type="ARBA" id="ARBA00049402"/>
    </source>
</evidence>
<evidence type="ECO:0000256" key="4">
    <source>
        <dbReference type="ARBA" id="ARBA00004669"/>
    </source>
</evidence>
<dbReference type="InterPro" id="IPR000836">
    <property type="entry name" value="PRTase_dom"/>
</dbReference>
<dbReference type="InterPro" id="IPR050408">
    <property type="entry name" value="HGPRT"/>
</dbReference>
<dbReference type="CDD" id="cd06223">
    <property type="entry name" value="PRTases_typeI"/>
    <property type="match status" value="1"/>
</dbReference>
<evidence type="ECO:0000256" key="7">
    <source>
        <dbReference type="ARBA" id="ARBA00014105"/>
    </source>
</evidence>
<dbReference type="GO" id="GO:0032264">
    <property type="term" value="P:IMP salvage"/>
    <property type="evidence" value="ECO:0007669"/>
    <property type="project" value="TreeGrafter"/>
</dbReference>
<evidence type="ECO:0000256" key="13">
    <source>
        <dbReference type="ARBA" id="ARBA00022741"/>
    </source>
</evidence>
<dbReference type="GO" id="GO:0000166">
    <property type="term" value="F:nucleotide binding"/>
    <property type="evidence" value="ECO:0007669"/>
    <property type="project" value="UniProtKB-KW"/>
</dbReference>